<dbReference type="EMBL" id="FRBR01000001">
    <property type="protein sequence ID" value="SHL04273.1"/>
    <property type="molecule type" value="Genomic_DNA"/>
</dbReference>
<accession>A0A1M6XED9</accession>
<dbReference type="Proteomes" id="UP000183974">
    <property type="component" value="Unassembled WGS sequence"/>
</dbReference>
<gene>
    <name evidence="2" type="ORF">SAMN05444398_101393</name>
</gene>
<dbReference type="STRING" id="337701.SAMN05444398_101393"/>
<organism evidence="2 3">
    <name type="scientific">Roseovarius pacificus</name>
    <dbReference type="NCBI Taxonomy" id="337701"/>
    <lineage>
        <taxon>Bacteria</taxon>
        <taxon>Pseudomonadati</taxon>
        <taxon>Pseudomonadota</taxon>
        <taxon>Alphaproteobacteria</taxon>
        <taxon>Rhodobacterales</taxon>
        <taxon>Roseobacteraceae</taxon>
        <taxon>Roseovarius</taxon>
    </lineage>
</organism>
<evidence type="ECO:0000313" key="3">
    <source>
        <dbReference type="Proteomes" id="UP000183974"/>
    </source>
</evidence>
<keyword evidence="3" id="KW-1185">Reference proteome</keyword>
<evidence type="ECO:0000313" key="2">
    <source>
        <dbReference type="EMBL" id="SHL04273.1"/>
    </source>
</evidence>
<protein>
    <recommendedName>
        <fullName evidence="4">Type IV pilus biogenesis</fullName>
    </recommendedName>
</protein>
<proteinExistence type="predicted"/>
<sequence>MAVQRLAADALFPLFYLPATGSIGLTPIVTMRYRQYRHMAQTTASTPRIQSAATQENVLPRRQVALLGTFMKPNGAEALILDSRGRLHTVTPGDRIGRATIIAIETGALHLAEGGRARVLHMPGEG</sequence>
<keyword evidence="1" id="KW-0812">Transmembrane</keyword>
<keyword evidence="1" id="KW-0472">Membrane</keyword>
<evidence type="ECO:0000256" key="1">
    <source>
        <dbReference type="SAM" id="Phobius"/>
    </source>
</evidence>
<feature type="transmembrane region" description="Helical" evidence="1">
    <location>
        <begin position="6"/>
        <end position="29"/>
    </location>
</feature>
<reference evidence="2 3" key="1">
    <citation type="submission" date="2016-11" db="EMBL/GenBank/DDBJ databases">
        <authorList>
            <person name="Jaros S."/>
            <person name="Januszkiewicz K."/>
            <person name="Wedrychowicz H."/>
        </authorList>
    </citation>
    <scope>NUCLEOTIDE SEQUENCE [LARGE SCALE GENOMIC DNA]</scope>
    <source>
        <strain evidence="2 3">DSM 29589</strain>
    </source>
</reference>
<dbReference type="AlphaFoldDB" id="A0A1M6XED9"/>
<keyword evidence="1" id="KW-1133">Transmembrane helix</keyword>
<name>A0A1M6XED9_9RHOB</name>
<evidence type="ECO:0008006" key="4">
    <source>
        <dbReference type="Google" id="ProtNLM"/>
    </source>
</evidence>